<comment type="subcellular location">
    <subcellularLocation>
        <location evidence="2">Cytoplasm</location>
    </subcellularLocation>
</comment>
<proteinExistence type="inferred from homology"/>
<dbReference type="PANTHER" id="PTHR38839:SF7">
    <property type="entry name" value="TRANSCRIPTIONAL REGULATOR WHIB4"/>
    <property type="match status" value="1"/>
</dbReference>
<evidence type="ECO:0000256" key="6">
    <source>
        <dbReference type="ARBA" id="ARBA00023004"/>
    </source>
</evidence>
<evidence type="ECO:0000313" key="14">
    <source>
        <dbReference type="Proteomes" id="UP000305109"/>
    </source>
</evidence>
<evidence type="ECO:0000256" key="4">
    <source>
        <dbReference type="ARBA" id="ARBA00022485"/>
    </source>
</evidence>
<dbReference type="Pfam" id="PF02467">
    <property type="entry name" value="Whib"/>
    <property type="match status" value="1"/>
</dbReference>
<keyword evidence="9" id="KW-0238">DNA-binding</keyword>
<reference evidence="13 14" key="1">
    <citation type="submission" date="2019-04" db="EMBL/GenBank/DDBJ databases">
        <title>Rhodococcus oryzae sp. nov., a novel actinomycete isolated from rhizosphere soil of rice (Oryza sativa L.).</title>
        <authorList>
            <person name="Li C."/>
        </authorList>
    </citation>
    <scope>NUCLEOTIDE SEQUENCE [LARGE SCALE GENOMIC DNA]</scope>
    <source>
        <strain evidence="13 14">NEAU-CX67</strain>
    </source>
</reference>
<evidence type="ECO:0000256" key="9">
    <source>
        <dbReference type="ARBA" id="ARBA00023125"/>
    </source>
</evidence>
<keyword evidence="4" id="KW-0004">4Fe-4S</keyword>
<evidence type="ECO:0000256" key="8">
    <source>
        <dbReference type="ARBA" id="ARBA00023015"/>
    </source>
</evidence>
<evidence type="ECO:0000256" key="7">
    <source>
        <dbReference type="ARBA" id="ARBA00023014"/>
    </source>
</evidence>
<evidence type="ECO:0000256" key="1">
    <source>
        <dbReference type="ARBA" id="ARBA00001966"/>
    </source>
</evidence>
<evidence type="ECO:0000256" key="11">
    <source>
        <dbReference type="ARBA" id="ARBA00023163"/>
    </source>
</evidence>
<comment type="cofactor">
    <cofactor evidence="1">
        <name>[4Fe-4S] cluster</name>
        <dbReference type="ChEBI" id="CHEBI:49883"/>
    </cofactor>
</comment>
<protein>
    <submittedName>
        <fullName evidence="13">WhiB family transcriptional regulator</fullName>
    </submittedName>
</protein>
<evidence type="ECO:0000256" key="2">
    <source>
        <dbReference type="ARBA" id="ARBA00004496"/>
    </source>
</evidence>
<keyword evidence="5" id="KW-0479">Metal-binding</keyword>
<keyword evidence="11" id="KW-0804">Transcription</keyword>
<evidence type="ECO:0000259" key="12">
    <source>
        <dbReference type="PROSITE" id="PS51674"/>
    </source>
</evidence>
<dbReference type="EMBL" id="SUMD01000001">
    <property type="protein sequence ID" value="TJZ81725.1"/>
    <property type="molecule type" value="Genomic_DNA"/>
</dbReference>
<keyword evidence="14" id="KW-1185">Reference proteome</keyword>
<sequence>MFVRGAAQREAAALCRRCPVIVQCGIEALDNAIEYGVWGGMTERQRRALLKRHPNVESWADLMEIDSTGPT</sequence>
<dbReference type="InterPro" id="IPR034768">
    <property type="entry name" value="4FE4S_WBL"/>
</dbReference>
<evidence type="ECO:0000313" key="13">
    <source>
        <dbReference type="EMBL" id="TJZ81725.1"/>
    </source>
</evidence>
<name>A0ABY2RRW9_9NOCA</name>
<dbReference type="InterPro" id="IPR003482">
    <property type="entry name" value="Whib"/>
</dbReference>
<comment type="caution">
    <text evidence="13">The sequence shown here is derived from an EMBL/GenBank/DDBJ whole genome shotgun (WGS) entry which is preliminary data.</text>
</comment>
<organism evidence="13 14">
    <name type="scientific">Rhodococcus oryzae</name>
    <dbReference type="NCBI Taxonomy" id="2571143"/>
    <lineage>
        <taxon>Bacteria</taxon>
        <taxon>Bacillati</taxon>
        <taxon>Actinomycetota</taxon>
        <taxon>Actinomycetes</taxon>
        <taxon>Mycobacteriales</taxon>
        <taxon>Nocardiaceae</taxon>
        <taxon>Rhodococcus</taxon>
    </lineage>
</organism>
<accession>A0ABY2RRW9</accession>
<evidence type="ECO:0000256" key="5">
    <source>
        <dbReference type="ARBA" id="ARBA00022723"/>
    </source>
</evidence>
<keyword evidence="6" id="KW-0408">Iron</keyword>
<dbReference type="PROSITE" id="PS51674">
    <property type="entry name" value="4FE4S_WBL"/>
    <property type="match status" value="1"/>
</dbReference>
<keyword evidence="8" id="KW-0805">Transcription regulation</keyword>
<keyword evidence="10" id="KW-1015">Disulfide bond</keyword>
<feature type="domain" description="4Fe-4S Wbl-type" evidence="12">
    <location>
        <begin position="1"/>
        <end position="48"/>
    </location>
</feature>
<evidence type="ECO:0000256" key="3">
    <source>
        <dbReference type="ARBA" id="ARBA00006597"/>
    </source>
</evidence>
<keyword evidence="7" id="KW-0411">Iron-sulfur</keyword>
<dbReference type="Proteomes" id="UP000305109">
    <property type="component" value="Unassembled WGS sequence"/>
</dbReference>
<comment type="similarity">
    <text evidence="3">Belongs to the WhiB family.</text>
</comment>
<evidence type="ECO:0000256" key="10">
    <source>
        <dbReference type="ARBA" id="ARBA00023157"/>
    </source>
</evidence>
<dbReference type="PANTHER" id="PTHR38839">
    <property type="entry name" value="TRANSCRIPTIONAL REGULATOR WHID-RELATED"/>
    <property type="match status" value="1"/>
</dbReference>
<gene>
    <name evidence="13" type="ORF">FCG67_01900</name>
</gene>